<feature type="region of interest" description="Disordered" evidence="1">
    <location>
        <begin position="141"/>
        <end position="162"/>
    </location>
</feature>
<name>A0ABQ6WHW3_9EURO</name>
<feature type="transmembrane region" description="Helical" evidence="2">
    <location>
        <begin position="12"/>
        <end position="32"/>
    </location>
</feature>
<reference evidence="3 4" key="1">
    <citation type="submission" date="2019-04" db="EMBL/GenBank/DDBJ databases">
        <authorList>
            <consortium name="DOE Joint Genome Institute"/>
            <person name="Mondo S."/>
            <person name="Kjaerbolling I."/>
            <person name="Vesth T."/>
            <person name="Frisvad J.C."/>
            <person name="Nybo J.L."/>
            <person name="Theobald S."/>
            <person name="Kildgaard S."/>
            <person name="Isbrandt T."/>
            <person name="Kuo A."/>
            <person name="Sato A."/>
            <person name="Lyhne E.K."/>
            <person name="Kogle M.E."/>
            <person name="Wiebenga A."/>
            <person name="Kun R.S."/>
            <person name="Lubbers R.J."/>
            <person name="Makela M.R."/>
            <person name="Barry K."/>
            <person name="Chovatia M."/>
            <person name="Clum A."/>
            <person name="Daum C."/>
            <person name="Haridas S."/>
            <person name="He G."/>
            <person name="LaButti K."/>
            <person name="Lipzen A."/>
            <person name="Riley R."/>
            <person name="Salamov A."/>
            <person name="Simmons B.A."/>
            <person name="Magnuson J.K."/>
            <person name="Henrissat B."/>
            <person name="Mortensen U.H."/>
            <person name="Larsen T.O."/>
            <person name="Devries R.P."/>
            <person name="Grigoriev I.V."/>
            <person name="Machida M."/>
            <person name="Baker S.E."/>
            <person name="Andersen M.R."/>
            <person name="Cantor M.N."/>
            <person name="Hua S.X."/>
        </authorList>
    </citation>
    <scope>NUCLEOTIDE SEQUENCE [LARGE SCALE GENOMIC DNA]</scope>
    <source>
        <strain evidence="3 4">CBS 117616</strain>
    </source>
</reference>
<keyword evidence="2" id="KW-0472">Membrane</keyword>
<evidence type="ECO:0000256" key="1">
    <source>
        <dbReference type="SAM" id="MobiDB-lite"/>
    </source>
</evidence>
<organism evidence="3 4">
    <name type="scientific">Aspergillus pseudocaelatus</name>
    <dbReference type="NCBI Taxonomy" id="1825620"/>
    <lineage>
        <taxon>Eukaryota</taxon>
        <taxon>Fungi</taxon>
        <taxon>Dikarya</taxon>
        <taxon>Ascomycota</taxon>
        <taxon>Pezizomycotina</taxon>
        <taxon>Eurotiomycetes</taxon>
        <taxon>Eurotiomycetidae</taxon>
        <taxon>Eurotiales</taxon>
        <taxon>Aspergillaceae</taxon>
        <taxon>Aspergillus</taxon>
        <taxon>Aspergillus subgen. Circumdati</taxon>
    </lineage>
</organism>
<protein>
    <submittedName>
        <fullName evidence="3">Uncharacterized protein</fullName>
    </submittedName>
</protein>
<feature type="transmembrane region" description="Helical" evidence="2">
    <location>
        <begin position="47"/>
        <end position="67"/>
    </location>
</feature>
<sequence length="314" mass="34609">MDLRTSSHIPSEVLAQFYTAVRITVAVVFFTITREPPAFLVQVGPPLSALTTALSPCFIILLVPYYVRLATRRTPRVAPTYIDESVCTDIEEEDERAEVEMSEIDISSDETVIHDANWEEEDGGKVDKCESHSIVFQDEIAGEAGRDEGDTVEEGSSEGNDGRLLVGSDMLSSDETVHEVFTIEEDAGGNERLEEADIEFNDEIARAVHLDEMAVGVDAKLEDNDGVPCGEAPDVPDQSIEGDILRESPPPEVNIHKPSPTPDFPPSGTSSGKRLRAYWDPAPGNDLYISRQTRMFESFHVALESRTRPPWAFG</sequence>
<evidence type="ECO:0000313" key="3">
    <source>
        <dbReference type="EMBL" id="KAE8416725.1"/>
    </source>
</evidence>
<keyword evidence="2" id="KW-0812">Transmembrane</keyword>
<dbReference type="Proteomes" id="UP000325395">
    <property type="component" value="Unassembled WGS sequence"/>
</dbReference>
<keyword evidence="4" id="KW-1185">Reference proteome</keyword>
<dbReference type="EMBL" id="ML735748">
    <property type="protein sequence ID" value="KAE8416725.1"/>
    <property type="molecule type" value="Genomic_DNA"/>
</dbReference>
<evidence type="ECO:0000256" key="2">
    <source>
        <dbReference type="SAM" id="Phobius"/>
    </source>
</evidence>
<feature type="region of interest" description="Disordered" evidence="1">
    <location>
        <begin position="234"/>
        <end position="277"/>
    </location>
</feature>
<proteinExistence type="predicted"/>
<evidence type="ECO:0000313" key="4">
    <source>
        <dbReference type="Proteomes" id="UP000325395"/>
    </source>
</evidence>
<accession>A0ABQ6WHW3</accession>
<keyword evidence="2" id="KW-1133">Transmembrane helix</keyword>
<gene>
    <name evidence="3" type="ORF">BDV36DRAFT_199960</name>
</gene>